<accession>A0ABP1RUI4</accession>
<feature type="compositionally biased region" description="Basic residues" evidence="1">
    <location>
        <begin position="59"/>
        <end position="68"/>
    </location>
</feature>
<reference evidence="2 3" key="1">
    <citation type="submission" date="2024-08" db="EMBL/GenBank/DDBJ databases">
        <authorList>
            <person name="Cucini C."/>
            <person name="Frati F."/>
        </authorList>
    </citation>
    <scope>NUCLEOTIDE SEQUENCE [LARGE SCALE GENOMIC DNA]</scope>
</reference>
<comment type="caution">
    <text evidence="2">The sequence shown here is derived from an EMBL/GenBank/DDBJ whole genome shotgun (WGS) entry which is preliminary data.</text>
</comment>
<keyword evidence="3" id="KW-1185">Reference proteome</keyword>
<dbReference type="EMBL" id="CAXLJM020000109">
    <property type="protein sequence ID" value="CAL8135903.1"/>
    <property type="molecule type" value="Genomic_DNA"/>
</dbReference>
<evidence type="ECO:0000313" key="2">
    <source>
        <dbReference type="EMBL" id="CAL8135903.1"/>
    </source>
</evidence>
<name>A0ABP1RUI4_9HEXA</name>
<proteinExistence type="predicted"/>
<evidence type="ECO:0008006" key="4">
    <source>
        <dbReference type="Google" id="ProtNLM"/>
    </source>
</evidence>
<feature type="region of interest" description="Disordered" evidence="1">
    <location>
        <begin position="56"/>
        <end position="83"/>
    </location>
</feature>
<dbReference type="Proteomes" id="UP001642540">
    <property type="component" value="Unassembled WGS sequence"/>
</dbReference>
<sequence length="106" mass="12045">MITCQYCSEPVLRSLPHHVQIYQEFIESGAHIVPQENKGRKRTKCDECDKELRQSDMKRHMRTAHGHGSKPIPCQHCGKDSKKGISSPNIFAVCTPSIALTEKLMR</sequence>
<dbReference type="Gene3D" id="3.30.160.60">
    <property type="entry name" value="Classic Zinc Finger"/>
    <property type="match status" value="1"/>
</dbReference>
<evidence type="ECO:0000256" key="1">
    <source>
        <dbReference type="SAM" id="MobiDB-lite"/>
    </source>
</evidence>
<evidence type="ECO:0000313" key="3">
    <source>
        <dbReference type="Proteomes" id="UP001642540"/>
    </source>
</evidence>
<protein>
    <recommendedName>
        <fullName evidence="4">C2H2-type domain-containing protein</fullName>
    </recommendedName>
</protein>
<gene>
    <name evidence="2" type="ORF">ODALV1_LOCUS26195</name>
</gene>
<organism evidence="2 3">
    <name type="scientific">Orchesella dallaii</name>
    <dbReference type="NCBI Taxonomy" id="48710"/>
    <lineage>
        <taxon>Eukaryota</taxon>
        <taxon>Metazoa</taxon>
        <taxon>Ecdysozoa</taxon>
        <taxon>Arthropoda</taxon>
        <taxon>Hexapoda</taxon>
        <taxon>Collembola</taxon>
        <taxon>Entomobryomorpha</taxon>
        <taxon>Entomobryoidea</taxon>
        <taxon>Orchesellidae</taxon>
        <taxon>Orchesellinae</taxon>
        <taxon>Orchesella</taxon>
    </lineage>
</organism>